<feature type="compositionally biased region" description="Gly residues" evidence="17">
    <location>
        <begin position="1138"/>
        <end position="1151"/>
    </location>
</feature>
<dbReference type="InterPro" id="IPR019775">
    <property type="entry name" value="WD40_repeat_CS"/>
</dbReference>
<dbReference type="Gene3D" id="2.130.10.10">
    <property type="entry name" value="YVTN repeat-like/Quinoprotein amine dehydrogenase"/>
    <property type="match status" value="1"/>
</dbReference>
<keyword evidence="20" id="KW-1185">Reference proteome</keyword>
<dbReference type="SMART" id="SM00320">
    <property type="entry name" value="WD40"/>
    <property type="match status" value="5"/>
</dbReference>
<evidence type="ECO:0000313" key="20">
    <source>
        <dbReference type="Proteomes" id="UP001212841"/>
    </source>
</evidence>
<feature type="compositionally biased region" description="Pro residues" evidence="17">
    <location>
        <begin position="1201"/>
        <end position="1223"/>
    </location>
</feature>
<dbReference type="GO" id="GO:0030127">
    <property type="term" value="C:COPII vesicle coat"/>
    <property type="evidence" value="ECO:0007669"/>
    <property type="project" value="TreeGrafter"/>
</dbReference>
<evidence type="ECO:0000256" key="17">
    <source>
        <dbReference type="SAM" id="MobiDB-lite"/>
    </source>
</evidence>
<feature type="compositionally biased region" description="Low complexity" evidence="17">
    <location>
        <begin position="1230"/>
        <end position="1243"/>
    </location>
</feature>
<dbReference type="Pfam" id="PF00400">
    <property type="entry name" value="WD40"/>
    <property type="match status" value="2"/>
</dbReference>
<dbReference type="Pfam" id="PF07304">
    <property type="entry name" value="SRA1"/>
    <property type="match status" value="1"/>
</dbReference>
<keyword evidence="10" id="KW-0931">ER-Golgi transport</keyword>
<feature type="repeat" description="WD" evidence="16">
    <location>
        <begin position="118"/>
        <end position="160"/>
    </location>
</feature>
<evidence type="ECO:0000256" key="8">
    <source>
        <dbReference type="ARBA" id="ARBA00022737"/>
    </source>
</evidence>
<dbReference type="GO" id="GO:0005198">
    <property type="term" value="F:structural molecule activity"/>
    <property type="evidence" value="ECO:0007669"/>
    <property type="project" value="TreeGrafter"/>
</dbReference>
<dbReference type="InterPro" id="IPR015943">
    <property type="entry name" value="WD40/YVTN_repeat-like_dom_sf"/>
</dbReference>
<evidence type="ECO:0000256" key="16">
    <source>
        <dbReference type="PROSITE-ProRule" id="PRU00221"/>
    </source>
</evidence>
<evidence type="ECO:0000256" key="6">
    <source>
        <dbReference type="ARBA" id="ARBA00022448"/>
    </source>
</evidence>
<comment type="function">
    <text evidence="14">Component of the coat protein complex II (COPII) which promotes the formation of transport vesicles from the endoplasmic reticulum (ER). The coat has two main functions, the physical deformation of the endoplasmic reticulum membrane into vesicles and the selection of cargo molecules.</text>
</comment>
<dbReference type="PROSITE" id="PS00678">
    <property type="entry name" value="WD_REPEATS_1"/>
    <property type="match status" value="1"/>
</dbReference>
<feature type="compositionally biased region" description="Pro residues" evidence="17">
    <location>
        <begin position="1024"/>
        <end position="1052"/>
    </location>
</feature>
<comment type="subunit">
    <text evidence="15">The COPII coat is composed of at least 5 proteins: the SEC23/24 complex, the SEC13/31 complex, and the protein SAR1. SEC13 and SEC31 make a 2:2 tetramer that forms the edge element of the COPII outer coat. The tetramer self-assembles in multiple copies to form the complete polyhedral cage. Interacts (via WD 8) with SEC13.</text>
</comment>
<dbReference type="InterPro" id="IPR009917">
    <property type="entry name" value="SRA1/Sec31"/>
</dbReference>
<dbReference type="GO" id="GO:0007029">
    <property type="term" value="P:endoplasmic reticulum organization"/>
    <property type="evidence" value="ECO:0007669"/>
    <property type="project" value="TreeGrafter"/>
</dbReference>
<accession>A0AAD5X525</accession>
<evidence type="ECO:0000256" key="12">
    <source>
        <dbReference type="ARBA" id="ARBA00023136"/>
    </source>
</evidence>
<evidence type="ECO:0000256" key="7">
    <source>
        <dbReference type="ARBA" id="ARBA00022574"/>
    </source>
</evidence>
<dbReference type="GO" id="GO:0005789">
    <property type="term" value="C:endoplasmic reticulum membrane"/>
    <property type="evidence" value="ECO:0007669"/>
    <property type="project" value="UniProtKB-SubCell"/>
</dbReference>
<protein>
    <recommendedName>
        <fullName evidence="5">Protein transport protein SEC31</fullName>
    </recommendedName>
    <alternativeName>
        <fullName evidence="4">Protein transport protein sec31</fullName>
    </alternativeName>
</protein>
<dbReference type="Gene3D" id="1.20.940.10">
    <property type="entry name" value="Functional domain of the splicing factor Prp18"/>
    <property type="match status" value="1"/>
</dbReference>
<evidence type="ECO:0000256" key="13">
    <source>
        <dbReference type="ARBA" id="ARBA00023329"/>
    </source>
</evidence>
<feature type="compositionally biased region" description="Low complexity" evidence="17">
    <location>
        <begin position="1103"/>
        <end position="1122"/>
    </location>
</feature>
<evidence type="ECO:0000256" key="15">
    <source>
        <dbReference type="ARBA" id="ARBA00025864"/>
    </source>
</evidence>
<comment type="similarity">
    <text evidence="3">Belongs to the WD repeat SEC31 family.</text>
</comment>
<evidence type="ECO:0000256" key="3">
    <source>
        <dbReference type="ARBA" id="ARBA00009358"/>
    </source>
</evidence>
<evidence type="ECO:0000256" key="2">
    <source>
        <dbReference type="ARBA" id="ARBA00004397"/>
    </source>
</evidence>
<organism evidence="19 20">
    <name type="scientific">Rhizophlyctis rosea</name>
    <dbReference type="NCBI Taxonomy" id="64517"/>
    <lineage>
        <taxon>Eukaryota</taxon>
        <taxon>Fungi</taxon>
        <taxon>Fungi incertae sedis</taxon>
        <taxon>Chytridiomycota</taxon>
        <taxon>Chytridiomycota incertae sedis</taxon>
        <taxon>Chytridiomycetes</taxon>
        <taxon>Rhizophlyctidales</taxon>
        <taxon>Rhizophlyctidaceae</taxon>
        <taxon>Rhizophlyctis</taxon>
    </lineage>
</organism>
<dbReference type="GO" id="GO:0090110">
    <property type="term" value="P:COPII-coated vesicle cargo loading"/>
    <property type="evidence" value="ECO:0007669"/>
    <property type="project" value="TreeGrafter"/>
</dbReference>
<feature type="compositionally biased region" description="Pro residues" evidence="17">
    <location>
        <begin position="980"/>
        <end position="995"/>
    </location>
</feature>
<keyword evidence="6" id="KW-0813">Transport</keyword>
<comment type="caution">
    <text evidence="19">The sequence shown here is derived from an EMBL/GenBank/DDBJ whole genome shotgun (WGS) entry which is preliminary data.</text>
</comment>
<dbReference type="GO" id="GO:0015031">
    <property type="term" value="P:protein transport"/>
    <property type="evidence" value="ECO:0007669"/>
    <property type="project" value="UniProtKB-KW"/>
</dbReference>
<dbReference type="PANTHER" id="PTHR13923:SF11">
    <property type="entry name" value="SECRETORY 31, ISOFORM D"/>
    <property type="match status" value="1"/>
</dbReference>
<dbReference type="InterPro" id="IPR036322">
    <property type="entry name" value="WD40_repeat_dom_sf"/>
</dbReference>
<evidence type="ECO:0000256" key="5">
    <source>
        <dbReference type="ARBA" id="ARBA00021236"/>
    </source>
</evidence>
<keyword evidence="13" id="KW-0968">Cytoplasmic vesicle</keyword>
<evidence type="ECO:0000256" key="1">
    <source>
        <dbReference type="ARBA" id="ARBA00004299"/>
    </source>
</evidence>
<dbReference type="InterPro" id="IPR001680">
    <property type="entry name" value="WD40_rpt"/>
</dbReference>
<keyword evidence="9" id="KW-0256">Endoplasmic reticulum</keyword>
<dbReference type="EMBL" id="JADGJD010000014">
    <property type="protein sequence ID" value="KAJ3056979.1"/>
    <property type="molecule type" value="Genomic_DNA"/>
</dbReference>
<evidence type="ECO:0000256" key="9">
    <source>
        <dbReference type="ARBA" id="ARBA00022824"/>
    </source>
</evidence>
<dbReference type="SUPFAM" id="SSF50978">
    <property type="entry name" value="WD40 repeat-like"/>
    <property type="match status" value="1"/>
</dbReference>
<feature type="region of interest" description="Disordered" evidence="17">
    <location>
        <begin position="334"/>
        <end position="353"/>
    </location>
</feature>
<name>A0AAD5X525_9FUNG</name>
<feature type="region of interest" description="Disordered" evidence="17">
    <location>
        <begin position="972"/>
        <end position="1257"/>
    </location>
</feature>
<dbReference type="InterPro" id="IPR040251">
    <property type="entry name" value="SEC31-like"/>
</dbReference>
<dbReference type="GO" id="GO:0070971">
    <property type="term" value="C:endoplasmic reticulum exit site"/>
    <property type="evidence" value="ECO:0007669"/>
    <property type="project" value="TreeGrafter"/>
</dbReference>
<dbReference type="FunFam" id="2.130.10.10:FF:000526">
    <property type="entry name" value="Protein transport protein SEC31"/>
    <property type="match status" value="1"/>
</dbReference>
<dbReference type="PROSITE" id="PS50082">
    <property type="entry name" value="WD_REPEATS_2"/>
    <property type="match status" value="2"/>
</dbReference>
<comment type="subcellular location">
    <subcellularLocation>
        <location evidence="1">Cytoplasmic vesicle</location>
        <location evidence="1">COPII-coated vesicle membrane</location>
        <topology evidence="1">Peripheral membrane protein</topology>
        <orientation evidence="1">Cytoplasmic side</orientation>
    </subcellularLocation>
    <subcellularLocation>
        <location evidence="2">Endoplasmic reticulum membrane</location>
        <topology evidence="2">Peripheral membrane protein</topology>
        <orientation evidence="2">Cytoplasmic side</orientation>
    </subcellularLocation>
</comment>
<evidence type="ECO:0000256" key="14">
    <source>
        <dbReference type="ARBA" id="ARBA00025471"/>
    </source>
</evidence>
<evidence type="ECO:0000256" key="10">
    <source>
        <dbReference type="ARBA" id="ARBA00022892"/>
    </source>
</evidence>
<evidence type="ECO:0000256" key="11">
    <source>
        <dbReference type="ARBA" id="ARBA00022927"/>
    </source>
</evidence>
<proteinExistence type="inferred from homology"/>
<reference evidence="19" key="1">
    <citation type="submission" date="2020-05" db="EMBL/GenBank/DDBJ databases">
        <title>Phylogenomic resolution of chytrid fungi.</title>
        <authorList>
            <person name="Stajich J.E."/>
            <person name="Amses K."/>
            <person name="Simmons R."/>
            <person name="Seto K."/>
            <person name="Myers J."/>
            <person name="Bonds A."/>
            <person name="Quandt C.A."/>
            <person name="Barry K."/>
            <person name="Liu P."/>
            <person name="Grigoriev I."/>
            <person name="Longcore J.E."/>
            <person name="James T.Y."/>
        </authorList>
    </citation>
    <scope>NUCLEOTIDE SEQUENCE</scope>
    <source>
        <strain evidence="19">JEL0318</strain>
    </source>
</reference>
<feature type="domain" description="SRA1/Sec31" evidence="18">
    <location>
        <begin position="1228"/>
        <end position="1357"/>
    </location>
</feature>
<dbReference type="Gene3D" id="1.25.40.1030">
    <property type="match status" value="1"/>
</dbReference>
<feature type="repeat" description="WD" evidence="16">
    <location>
        <begin position="256"/>
        <end position="298"/>
    </location>
</feature>
<gene>
    <name evidence="19" type="primary">SEC31</name>
    <name evidence="19" type="ORF">HK097_001923</name>
</gene>
<evidence type="ECO:0000259" key="18">
    <source>
        <dbReference type="Pfam" id="PF07304"/>
    </source>
</evidence>
<evidence type="ECO:0000313" key="19">
    <source>
        <dbReference type="EMBL" id="KAJ3056979.1"/>
    </source>
</evidence>
<dbReference type="Proteomes" id="UP001212841">
    <property type="component" value="Unassembled WGS sequence"/>
</dbReference>
<keyword evidence="8" id="KW-0677">Repeat</keyword>
<keyword evidence="12" id="KW-0472">Membrane</keyword>
<keyword evidence="11" id="KW-0653">Protein transport</keyword>
<keyword evidence="7 16" id="KW-0853">WD repeat</keyword>
<dbReference type="PROSITE" id="PS50294">
    <property type="entry name" value="WD_REPEATS_REGION"/>
    <property type="match status" value="1"/>
</dbReference>
<sequence>MRIRHIDRTATVAWSPGQHAPFLASGTVAGALDASFSTTTELEIFDLNLNDTSAGGRQLRRLGVTNAAARFNRLAWGHGDPSRPYGILAAGLENGQLDLWNPKAIIDGEGSKALMLQQSMHAGQVRGLDFNPLQHNLLASGATDGEIFIWDLTNPTKPYSPGARSQKLEDITTLSWNRVVPHILATASNNGYTVVWDLRNRREIIKLAHPGGRKPIMGVAWNPDLPTQVVTASDDDHNPVLLIWDLRNASAPERTLSGHQKGVLSVAWCSKDSDLLLSCAKDNSTLAWNPTTGEVIGELAHSNNWAFDVQWCPRNPDLVTVASFDGKVSVHSLQAAGTPEDDVAEPLPAPPSDPNDPFANIAYQNQINQQHSSASNFKLTNPPKWLKRPAGAVWGYGGKLVSFEKRSVSVRTVPTYSPFVQRIDDLECTIADGSIEAYMAFCERRALAQDEGDAVTAEDREIWNFLKVLLEPDARAKIVDYLGFSRETIGQDRLAGLLERLKVSARSAEEAAPPSVAAPPNGVASKDANGLDNLFGADDIVDDFPVSASVEDISAASRVSNEPFALFPSGKRGEEVDVDILITRSLILGDFETAVDIALAADRLADALMFAVSGGAELLARVQAEYFRRTRIQKSYARLLRSVLDGDLLDVVQNAELEGKEGGWKDILALICTYGKTENIARLFGILGRRLEGLGPVGGAKGDNSRTTEGQKFAAALCYLSAGDFGKVVALWGRREAEEETKLRQGAGLTKGASVSGYGSHLLALQSLIEKVAVFRKAVGFVDTEVSSTPPAGGYKLEALYSHYAEYAEAAAAQGRVGFAWSTLELVPDSFQWASKKSTLDPEIAIAVLKDRLFGNGGVRQAVSARPHFPYQHIDIAERIQPAVTAATQPHDYYHGYQQTAAAGGYAGYQPATSYQPTPAQQTPASSYPGFAAQSSYFPGAQANQSYPGASYTPAPAGSGYNFGPSADYPAYQPSVPATPAMPPPPPVGGAPPSQPASSIMGGGAGPAFGDAPVVSAGHRHVARPPPPPATSPFPNAPPTPGPTGGIAPPPMGGSSWQQQPAAPALPPPPPTGGYTPTPAFQTSASPAPGRRTPFQPAPPPTAGFGQQGVAPPPAAAFQQHQYPGAGPASGSQDYQAGGFGAGAYGGGYGGQQQQSGYGAGAGYGAYNQAPQTVASPPPTGYGGQPRTSSLQQPAMGRPASTPPATQPPVPPASAMSPPPTPRTPGAERASAASPATPTAAAAGSSKFPPGDRSQIPAAHRPLYEGFQKYLDAVRSFASTPQSKRMFDDAERKLNIFYDQLNSGEITQQDVLDRMAELLRCLDSRDYQGAQKIQIDLLTTRFDVTGRWMLGVKRLIEFIKDAAQAGALQH</sequence>
<evidence type="ECO:0000256" key="4">
    <source>
        <dbReference type="ARBA" id="ARBA00013507"/>
    </source>
</evidence>
<dbReference type="PANTHER" id="PTHR13923">
    <property type="entry name" value="SEC31-RELATED PROTEIN"/>
    <property type="match status" value="1"/>
</dbReference>